<dbReference type="InterPro" id="IPR001460">
    <property type="entry name" value="PCN-bd_Tpept"/>
</dbReference>
<dbReference type="Pfam" id="PF00905">
    <property type="entry name" value="Transpeptidase"/>
    <property type="match status" value="1"/>
</dbReference>
<name>A0ABT6ZRD3_9ACTN</name>
<dbReference type="SUPFAM" id="SSF56601">
    <property type="entry name" value="beta-lactamase/transpeptidase-like"/>
    <property type="match status" value="1"/>
</dbReference>
<dbReference type="EMBL" id="JANCPR020000005">
    <property type="protein sequence ID" value="MDJ1131618.1"/>
    <property type="molecule type" value="Genomic_DNA"/>
</dbReference>
<protein>
    <submittedName>
        <fullName evidence="4">Penicillin-binding protein 2</fullName>
    </submittedName>
</protein>
<evidence type="ECO:0000313" key="5">
    <source>
        <dbReference type="Proteomes" id="UP001214441"/>
    </source>
</evidence>
<sequence>MNKPLRRIAIFCGLLVLALLVRSNWLQFVQADDLKTDPKNRRVDIARYAQPRGNIIVDGKNITGSTVVNGNDFKYKRTYKNGELWSPVTGYASQAFGANQLEKLYDPILTGDDDRLFFNRTIDMLTGKQQKGGNVVTTLNAKAQKAAFDGLGDKKGAVAAINPKTGAILALANKPSYDPSVFAGNSEKDGEKYKALQRKNDKDDPTLNRALRQTYPPGSTFKVVTAAAGLESGNYDLDGKTDSPDPYRLPDSSTDLGNEGNNPACKNASVRVALQWSCNTVFAKMSNDLGNDEMMKMSEQFGFNRDLDDDSQDTPVRPAVSEYPKDNKPQNAQAGIGQASNRATPLQMAMVASAVANDGKLMKPYMVDQLVAPNLNVLEQTKPKKLSQPVSAENAQKLQQGMETVVNDGTGTAGKIPGVTVGGKTGTAQHGEDNKDNPYAWFISYAKTGDGSPVAVAVVVESSDTLRGDIAGGKLAAPIAKSVMEAVLDGKR</sequence>
<feature type="region of interest" description="Disordered" evidence="1">
    <location>
        <begin position="232"/>
        <end position="262"/>
    </location>
</feature>
<evidence type="ECO:0000259" key="3">
    <source>
        <dbReference type="Pfam" id="PF21922"/>
    </source>
</evidence>
<keyword evidence="5" id="KW-1185">Reference proteome</keyword>
<evidence type="ECO:0000256" key="1">
    <source>
        <dbReference type="SAM" id="MobiDB-lite"/>
    </source>
</evidence>
<dbReference type="Gene3D" id="3.40.710.10">
    <property type="entry name" value="DD-peptidase/beta-lactamase superfamily"/>
    <property type="match status" value="1"/>
</dbReference>
<accession>A0ABT6ZRD3</accession>
<feature type="domain" description="Penicillin binding protein A dimerisation" evidence="3">
    <location>
        <begin position="52"/>
        <end position="135"/>
    </location>
</feature>
<feature type="compositionally biased region" description="Polar residues" evidence="1">
    <location>
        <begin position="251"/>
        <end position="261"/>
    </location>
</feature>
<feature type="domain" description="Penicillin-binding protein transpeptidase" evidence="2">
    <location>
        <begin position="156"/>
        <end position="485"/>
    </location>
</feature>
<feature type="region of interest" description="Disordered" evidence="1">
    <location>
        <begin position="304"/>
        <end position="334"/>
    </location>
</feature>
<comment type="caution">
    <text evidence="4">The sequence shown here is derived from an EMBL/GenBank/DDBJ whole genome shotgun (WGS) entry which is preliminary data.</text>
</comment>
<reference evidence="4 5" key="1">
    <citation type="submission" date="2023-05" db="EMBL/GenBank/DDBJ databases">
        <title>Streptantibioticus silvisoli sp. nov., acidotolerant actinomycetes 1 from pine litter.</title>
        <authorList>
            <person name="Swiecimska M."/>
            <person name="Golinska P."/>
            <person name="Sangal V."/>
            <person name="Wachnowicz B."/>
            <person name="Goodfellow M."/>
        </authorList>
    </citation>
    <scope>NUCLEOTIDE SEQUENCE [LARGE SCALE GENOMIC DNA]</scope>
    <source>
        <strain evidence="4 5">DSM 42109</strain>
    </source>
</reference>
<dbReference type="Gene3D" id="3.90.1310.10">
    <property type="entry name" value="Penicillin-binding protein 2a (Domain 2)"/>
    <property type="match status" value="1"/>
</dbReference>
<dbReference type="Pfam" id="PF21922">
    <property type="entry name" value="PBP_dimer_2"/>
    <property type="match status" value="1"/>
</dbReference>
<dbReference type="InterPro" id="IPR050515">
    <property type="entry name" value="Beta-lactam/transpept"/>
</dbReference>
<gene>
    <name evidence="4" type="ORF">NMN56_006520</name>
</gene>
<dbReference type="RefSeq" id="WP_274042792.1">
    <property type="nucleotide sequence ID" value="NZ_JANCPR020000005.1"/>
</dbReference>
<dbReference type="InterPro" id="IPR054120">
    <property type="entry name" value="PBPA_dimer"/>
</dbReference>
<dbReference type="PANTHER" id="PTHR30627:SF24">
    <property type="entry name" value="PENICILLIN-BINDING PROTEIN 4B"/>
    <property type="match status" value="1"/>
</dbReference>
<evidence type="ECO:0000259" key="2">
    <source>
        <dbReference type="Pfam" id="PF00905"/>
    </source>
</evidence>
<organism evidence="4 5">
    <name type="scientific">Streptomyces iconiensis</name>
    <dbReference type="NCBI Taxonomy" id="1384038"/>
    <lineage>
        <taxon>Bacteria</taxon>
        <taxon>Bacillati</taxon>
        <taxon>Actinomycetota</taxon>
        <taxon>Actinomycetes</taxon>
        <taxon>Kitasatosporales</taxon>
        <taxon>Streptomycetaceae</taxon>
        <taxon>Streptomyces</taxon>
    </lineage>
</organism>
<dbReference type="Proteomes" id="UP001214441">
    <property type="component" value="Unassembled WGS sequence"/>
</dbReference>
<dbReference type="PANTHER" id="PTHR30627">
    <property type="entry name" value="PEPTIDOGLYCAN D,D-TRANSPEPTIDASE"/>
    <property type="match status" value="1"/>
</dbReference>
<dbReference type="InterPro" id="IPR012338">
    <property type="entry name" value="Beta-lactam/transpept-like"/>
</dbReference>
<evidence type="ECO:0000313" key="4">
    <source>
        <dbReference type="EMBL" id="MDJ1131618.1"/>
    </source>
</evidence>
<proteinExistence type="predicted"/>